<keyword evidence="2" id="KW-1015">Disulfide bond</keyword>
<dbReference type="RefSeq" id="WP_141997779.1">
    <property type="nucleotide sequence ID" value="NZ_VFML01000001.1"/>
</dbReference>
<dbReference type="Gene3D" id="2.40.10.10">
    <property type="entry name" value="Trypsin-like serine proteases"/>
    <property type="match status" value="1"/>
</dbReference>
<dbReference type="PANTHER" id="PTHR24276">
    <property type="entry name" value="POLYSERASE-RELATED"/>
    <property type="match status" value="1"/>
</dbReference>
<comment type="similarity">
    <text evidence="1">Belongs to the peptidase S1 family.</text>
</comment>
<proteinExistence type="inferred from homology"/>
<keyword evidence="6" id="KW-0378">Hydrolase</keyword>
<name>A0A542DHY4_AMYCI</name>
<feature type="domain" description="Peptidase S1" evidence="5">
    <location>
        <begin position="40"/>
        <end position="272"/>
    </location>
</feature>
<dbReference type="InterPro" id="IPR009003">
    <property type="entry name" value="Peptidase_S1_PA"/>
</dbReference>
<dbReference type="OrthoDB" id="5243523at2"/>
<dbReference type="InterPro" id="IPR050430">
    <property type="entry name" value="Peptidase_S1"/>
</dbReference>
<dbReference type="GO" id="GO:0004252">
    <property type="term" value="F:serine-type endopeptidase activity"/>
    <property type="evidence" value="ECO:0007669"/>
    <property type="project" value="InterPro"/>
</dbReference>
<feature type="chain" id="PRO_5021947817" evidence="3">
    <location>
        <begin position="27"/>
        <end position="375"/>
    </location>
</feature>
<dbReference type="AlphaFoldDB" id="A0A542DHY4"/>
<evidence type="ECO:0000256" key="1">
    <source>
        <dbReference type="ARBA" id="ARBA00007664"/>
    </source>
</evidence>
<dbReference type="EMBL" id="VFML01000001">
    <property type="protein sequence ID" value="TQJ02635.1"/>
    <property type="molecule type" value="Genomic_DNA"/>
</dbReference>
<dbReference type="InterPro" id="IPR000601">
    <property type="entry name" value="PKD_dom"/>
</dbReference>
<gene>
    <name evidence="6" type="ORF">FB471_2370</name>
</gene>
<protein>
    <submittedName>
        <fullName evidence="6">Secreted trypsin-like serine protease</fullName>
    </submittedName>
</protein>
<evidence type="ECO:0000256" key="2">
    <source>
        <dbReference type="ARBA" id="ARBA00023157"/>
    </source>
</evidence>
<dbReference type="GO" id="GO:0005975">
    <property type="term" value="P:carbohydrate metabolic process"/>
    <property type="evidence" value="ECO:0007669"/>
    <property type="project" value="UniProtKB-ARBA"/>
</dbReference>
<keyword evidence="6" id="KW-0645">Protease</keyword>
<accession>A0A542DHY4</accession>
<dbReference type="GO" id="GO:0006508">
    <property type="term" value="P:proteolysis"/>
    <property type="evidence" value="ECO:0007669"/>
    <property type="project" value="UniProtKB-KW"/>
</dbReference>
<dbReference type="PRINTS" id="PR00722">
    <property type="entry name" value="CHYMOTRYPSIN"/>
</dbReference>
<comment type="caution">
    <text evidence="6">The sequence shown here is derived from an EMBL/GenBank/DDBJ whole genome shotgun (WGS) entry which is preliminary data.</text>
</comment>
<dbReference type="InterPro" id="IPR001254">
    <property type="entry name" value="Trypsin_dom"/>
</dbReference>
<feature type="domain" description="PKD" evidence="4">
    <location>
        <begin position="295"/>
        <end position="361"/>
    </location>
</feature>
<evidence type="ECO:0000313" key="6">
    <source>
        <dbReference type="EMBL" id="TQJ02635.1"/>
    </source>
</evidence>
<keyword evidence="3" id="KW-0732">Signal</keyword>
<evidence type="ECO:0000256" key="3">
    <source>
        <dbReference type="SAM" id="SignalP"/>
    </source>
</evidence>
<dbReference type="SMART" id="SM00020">
    <property type="entry name" value="Tryp_SPc"/>
    <property type="match status" value="1"/>
</dbReference>
<dbReference type="Proteomes" id="UP000320876">
    <property type="component" value="Unassembled WGS sequence"/>
</dbReference>
<dbReference type="InterPro" id="IPR022409">
    <property type="entry name" value="PKD/Chitinase_dom"/>
</dbReference>
<evidence type="ECO:0000259" key="5">
    <source>
        <dbReference type="PROSITE" id="PS50240"/>
    </source>
</evidence>
<dbReference type="SUPFAM" id="SSF49299">
    <property type="entry name" value="PKD domain"/>
    <property type="match status" value="1"/>
</dbReference>
<feature type="signal peptide" evidence="3">
    <location>
        <begin position="1"/>
        <end position="26"/>
    </location>
</feature>
<dbReference type="InterPro" id="IPR013783">
    <property type="entry name" value="Ig-like_fold"/>
</dbReference>
<organism evidence="6 7">
    <name type="scientific">Amycolatopsis cihanbeyliensis</name>
    <dbReference type="NCBI Taxonomy" id="1128664"/>
    <lineage>
        <taxon>Bacteria</taxon>
        <taxon>Bacillati</taxon>
        <taxon>Actinomycetota</taxon>
        <taxon>Actinomycetes</taxon>
        <taxon>Pseudonocardiales</taxon>
        <taxon>Pseudonocardiaceae</taxon>
        <taxon>Amycolatopsis</taxon>
    </lineage>
</organism>
<evidence type="ECO:0000313" key="7">
    <source>
        <dbReference type="Proteomes" id="UP000320876"/>
    </source>
</evidence>
<keyword evidence="7" id="KW-1185">Reference proteome</keyword>
<dbReference type="InterPro" id="IPR043504">
    <property type="entry name" value="Peptidase_S1_PA_chymotrypsin"/>
</dbReference>
<dbReference type="SMART" id="SM00089">
    <property type="entry name" value="PKD"/>
    <property type="match status" value="1"/>
</dbReference>
<sequence>MKRITKALCTAGLAIGLASIAPPALADPPGSESPGATPQVINGTPATVSEFPFIISQHRTGGARDAEQSCTGSVVAERAVLIAAHCKFAQGEPKYLIYGRDDLANTGEGTRIEIEEYRVHPDYNPNDGWRTGHDVAVIFTETDIPTPEGMAYPEIADSGDSLPLGTEGTTVGYGMTDKDDNERNTRLYKTTLPTVEGQNCKNINFHYDPRYMMCSGYGDGRTGLCRGDSGGPWLHDGRIYGVFSWLRTDCASYDAHARMHSVLGDWANEQIGDSPDPPGEGEEPTASFTVNCQSLDCAFDATASTDPDGTITTYAWNFGDGTTGNGTTTTHTYPSQTDTYTATLTVTDNNGNTATTNRTIQCWAFGTSQGFCFSS</sequence>
<reference evidence="6 7" key="1">
    <citation type="submission" date="2019-06" db="EMBL/GenBank/DDBJ databases">
        <title>Sequencing the genomes of 1000 actinobacteria strains.</title>
        <authorList>
            <person name="Klenk H.-P."/>
        </authorList>
    </citation>
    <scope>NUCLEOTIDE SEQUENCE [LARGE SCALE GENOMIC DNA]</scope>
    <source>
        <strain evidence="6 7">DSM 45679</strain>
    </source>
</reference>
<dbReference type="Pfam" id="PF18911">
    <property type="entry name" value="PKD_4"/>
    <property type="match status" value="1"/>
</dbReference>
<evidence type="ECO:0000259" key="4">
    <source>
        <dbReference type="PROSITE" id="PS50093"/>
    </source>
</evidence>
<dbReference type="InterPro" id="IPR035986">
    <property type="entry name" value="PKD_dom_sf"/>
</dbReference>
<dbReference type="InterPro" id="IPR001314">
    <property type="entry name" value="Peptidase_S1A"/>
</dbReference>
<dbReference type="Gene3D" id="2.60.40.10">
    <property type="entry name" value="Immunoglobulins"/>
    <property type="match status" value="1"/>
</dbReference>
<dbReference type="CDD" id="cd00146">
    <property type="entry name" value="PKD"/>
    <property type="match status" value="1"/>
</dbReference>
<dbReference type="PROSITE" id="PS50093">
    <property type="entry name" value="PKD"/>
    <property type="match status" value="1"/>
</dbReference>
<dbReference type="PROSITE" id="PS50240">
    <property type="entry name" value="TRYPSIN_DOM"/>
    <property type="match status" value="1"/>
</dbReference>
<dbReference type="Pfam" id="PF00089">
    <property type="entry name" value="Trypsin"/>
    <property type="match status" value="1"/>
</dbReference>
<dbReference type="PANTHER" id="PTHR24276:SF98">
    <property type="entry name" value="FI18310P1-RELATED"/>
    <property type="match status" value="1"/>
</dbReference>
<dbReference type="SUPFAM" id="SSF50494">
    <property type="entry name" value="Trypsin-like serine proteases"/>
    <property type="match status" value="1"/>
</dbReference>